<proteinExistence type="predicted"/>
<evidence type="ECO:0000313" key="2">
    <source>
        <dbReference type="Proteomes" id="UP000631553"/>
    </source>
</evidence>
<protein>
    <recommendedName>
        <fullName evidence="3">Glycosyltransferase family 1 protein</fullName>
    </recommendedName>
</protein>
<evidence type="ECO:0008006" key="3">
    <source>
        <dbReference type="Google" id="ProtNLM"/>
    </source>
</evidence>
<dbReference type="EMBL" id="JACCCQ010000001">
    <property type="protein sequence ID" value="NYF59053.1"/>
    <property type="molecule type" value="Genomic_DNA"/>
</dbReference>
<dbReference type="RefSeq" id="WP_179804814.1">
    <property type="nucleotide sequence ID" value="NZ_JACCCQ010000001.1"/>
</dbReference>
<keyword evidence="2" id="KW-1185">Reference proteome</keyword>
<comment type="caution">
    <text evidence="1">The sequence shown here is derived from an EMBL/GenBank/DDBJ whole genome shotgun (WGS) entry which is preliminary data.</text>
</comment>
<sequence>MLGEVMSLVPFSAGMAWSWMQWAVGLRRLGHDVIYLEQVDPAWCVDGSGRACPPAASINRGSFEATMRRFGFQGSSWQIDHRGEPLAGTREELDRRLAGTDLLINMSGHLRSDRVLDAAARRVYVDLDPVYTQLWHAVYGKELGFDRHDVFATVGLNIGSGSTEIPACGIDWRHVLPPVVPDFWVGSDVLTGGRFTTIASWESFGDLRYDGRWYRGKRASFERVVDLPRRVAGQEFELALRRQHPNDETLARRQGWQVVEAGVVAGDLDAYRDYVRGSRGEIGIAKDAYVAATSGWFSDRSAHYLAAGRPVVAQATGVEKHVPTGTGLIVFDTCESAAAAIDAVNAAYETHCRAAREFAAAYLDYRVVLPAFLEGCLT</sequence>
<evidence type="ECO:0000313" key="1">
    <source>
        <dbReference type="EMBL" id="NYF59053.1"/>
    </source>
</evidence>
<reference evidence="1 2" key="1">
    <citation type="submission" date="2020-07" db="EMBL/GenBank/DDBJ databases">
        <title>Sequencing the genomes of 1000 actinobacteria strains.</title>
        <authorList>
            <person name="Klenk H.-P."/>
        </authorList>
    </citation>
    <scope>NUCLEOTIDE SEQUENCE [LARGE SCALE GENOMIC DNA]</scope>
    <source>
        <strain evidence="1 2">DSM 43814</strain>
    </source>
</reference>
<organism evidence="1 2">
    <name type="scientific">Micromonospora purpureochromogenes</name>
    <dbReference type="NCBI Taxonomy" id="47872"/>
    <lineage>
        <taxon>Bacteria</taxon>
        <taxon>Bacillati</taxon>
        <taxon>Actinomycetota</taxon>
        <taxon>Actinomycetes</taxon>
        <taxon>Micromonosporales</taxon>
        <taxon>Micromonosporaceae</taxon>
        <taxon>Micromonospora</taxon>
    </lineage>
</organism>
<accession>A0ABX2RV03</accession>
<gene>
    <name evidence="1" type="ORF">HDA35_004884</name>
</gene>
<name>A0ABX2RV03_9ACTN</name>
<dbReference type="Proteomes" id="UP000631553">
    <property type="component" value="Unassembled WGS sequence"/>
</dbReference>